<dbReference type="EMBL" id="CAJVQB010112597">
    <property type="protein sequence ID" value="CAG8852500.1"/>
    <property type="molecule type" value="Genomic_DNA"/>
</dbReference>
<feature type="domain" description="HMG box" evidence="2">
    <location>
        <begin position="48"/>
        <end position="108"/>
    </location>
</feature>
<evidence type="ECO:0000313" key="3">
    <source>
        <dbReference type="EMBL" id="CAG8852500.1"/>
    </source>
</evidence>
<sequence>MYNSQLYWVDESFSSNQKNIPFIKVPFPPMVNPEELVTRQRKVKSKIPTKPPNAFLIYRMQYIKELHNRNYYLCMRNISSAIANSWKNESEIVIEHYENIAREANKIFKIKFPKPPTPQKISVSRHSKQKTVSRNSQQKTDIYKSNPPYPIHYIPQQLPNNSLG</sequence>
<gene>
    <name evidence="3" type="ORF">GMARGA_LOCUS41321</name>
</gene>
<feature type="non-terminal residue" evidence="3">
    <location>
        <position position="164"/>
    </location>
</feature>
<organism evidence="3 4">
    <name type="scientific">Gigaspora margarita</name>
    <dbReference type="NCBI Taxonomy" id="4874"/>
    <lineage>
        <taxon>Eukaryota</taxon>
        <taxon>Fungi</taxon>
        <taxon>Fungi incertae sedis</taxon>
        <taxon>Mucoromycota</taxon>
        <taxon>Glomeromycotina</taxon>
        <taxon>Glomeromycetes</taxon>
        <taxon>Diversisporales</taxon>
        <taxon>Gigasporaceae</taxon>
        <taxon>Gigaspora</taxon>
    </lineage>
</organism>
<dbReference type="SUPFAM" id="SSF47095">
    <property type="entry name" value="HMG-box"/>
    <property type="match status" value="1"/>
</dbReference>
<evidence type="ECO:0000313" key="4">
    <source>
        <dbReference type="Proteomes" id="UP000789901"/>
    </source>
</evidence>
<feature type="region of interest" description="Disordered" evidence="1">
    <location>
        <begin position="116"/>
        <end position="164"/>
    </location>
</feature>
<dbReference type="Pfam" id="PF00505">
    <property type="entry name" value="HMG_box"/>
    <property type="match status" value="1"/>
</dbReference>
<keyword evidence="4" id="KW-1185">Reference proteome</keyword>
<evidence type="ECO:0000259" key="2">
    <source>
        <dbReference type="Pfam" id="PF00505"/>
    </source>
</evidence>
<accession>A0ABN7XBU8</accession>
<name>A0ABN7XBU8_GIGMA</name>
<protein>
    <submittedName>
        <fullName evidence="3">31181_t:CDS:1</fullName>
    </submittedName>
</protein>
<dbReference type="Gene3D" id="1.10.30.10">
    <property type="entry name" value="High mobility group box domain"/>
    <property type="match status" value="1"/>
</dbReference>
<comment type="caution">
    <text evidence="3">The sequence shown here is derived from an EMBL/GenBank/DDBJ whole genome shotgun (WGS) entry which is preliminary data.</text>
</comment>
<reference evidence="3 4" key="1">
    <citation type="submission" date="2021-06" db="EMBL/GenBank/DDBJ databases">
        <authorList>
            <person name="Kallberg Y."/>
            <person name="Tangrot J."/>
            <person name="Rosling A."/>
        </authorList>
    </citation>
    <scope>NUCLEOTIDE SEQUENCE [LARGE SCALE GENOMIC DNA]</scope>
    <source>
        <strain evidence="3 4">120-4 pot B 10/14</strain>
    </source>
</reference>
<dbReference type="InterPro" id="IPR009071">
    <property type="entry name" value="HMG_box_dom"/>
</dbReference>
<dbReference type="InterPro" id="IPR036910">
    <property type="entry name" value="HMG_box_dom_sf"/>
</dbReference>
<proteinExistence type="predicted"/>
<dbReference type="Proteomes" id="UP000789901">
    <property type="component" value="Unassembled WGS sequence"/>
</dbReference>
<evidence type="ECO:0000256" key="1">
    <source>
        <dbReference type="SAM" id="MobiDB-lite"/>
    </source>
</evidence>